<gene>
    <name evidence="4" type="ORF">EWB00_002079</name>
</gene>
<dbReference type="Gene3D" id="1.10.225.10">
    <property type="entry name" value="Saposin-like"/>
    <property type="match status" value="1"/>
</dbReference>
<dbReference type="SUPFAM" id="SSF47862">
    <property type="entry name" value="Saposin"/>
    <property type="match status" value="1"/>
</dbReference>
<evidence type="ECO:0000256" key="1">
    <source>
        <dbReference type="ARBA" id="ARBA00023157"/>
    </source>
</evidence>
<dbReference type="OrthoDB" id="6257667at2759"/>
<evidence type="ECO:0000256" key="2">
    <source>
        <dbReference type="SAM" id="SignalP"/>
    </source>
</evidence>
<dbReference type="InterPro" id="IPR008139">
    <property type="entry name" value="SaposinB_dom"/>
</dbReference>
<dbReference type="Proteomes" id="UP000311919">
    <property type="component" value="Unassembled WGS sequence"/>
</dbReference>
<feature type="domain" description="Saposin B-type" evidence="3">
    <location>
        <begin position="88"/>
        <end position="163"/>
    </location>
</feature>
<protein>
    <recommendedName>
        <fullName evidence="3">Saposin B-type domain-containing protein</fullName>
    </recommendedName>
</protein>
<dbReference type="AlphaFoldDB" id="A0A4Z2DDG7"/>
<accession>A0A4Z2DDG7</accession>
<keyword evidence="1" id="KW-1015">Disulfide bond</keyword>
<reference evidence="4 5" key="1">
    <citation type="submission" date="2019-03" db="EMBL/GenBank/DDBJ databases">
        <title>An improved genome assembly of the fluke Schistosoma japonicum.</title>
        <authorList>
            <person name="Hu W."/>
            <person name="Luo F."/>
            <person name="Yin M."/>
            <person name="Mo X."/>
            <person name="Sun C."/>
            <person name="Wu Q."/>
            <person name="Zhu B."/>
            <person name="Xiang M."/>
            <person name="Wang J."/>
            <person name="Wang Y."/>
            <person name="Zhang T."/>
            <person name="Xu B."/>
            <person name="Zheng H."/>
            <person name="Feng Z."/>
        </authorList>
    </citation>
    <scope>NUCLEOTIDE SEQUENCE [LARGE SCALE GENOMIC DNA]</scope>
    <source>
        <strain evidence="4">HuSjv2</strain>
        <tissue evidence="4">Worms</tissue>
    </source>
</reference>
<feature type="signal peptide" evidence="2">
    <location>
        <begin position="1"/>
        <end position="19"/>
    </location>
</feature>
<dbReference type="EMBL" id="SKCS01000171">
    <property type="protein sequence ID" value="TNN14562.1"/>
    <property type="molecule type" value="Genomic_DNA"/>
</dbReference>
<dbReference type="InterPro" id="IPR011001">
    <property type="entry name" value="Saposin-like"/>
</dbReference>
<evidence type="ECO:0000313" key="5">
    <source>
        <dbReference type="Proteomes" id="UP000311919"/>
    </source>
</evidence>
<proteinExistence type="predicted"/>
<name>A0A4Z2DDG7_SCHJA</name>
<keyword evidence="5" id="KW-1185">Reference proteome</keyword>
<evidence type="ECO:0000313" key="4">
    <source>
        <dbReference type="EMBL" id="TNN14562.1"/>
    </source>
</evidence>
<organism evidence="4 5">
    <name type="scientific">Schistosoma japonicum</name>
    <name type="common">Blood fluke</name>
    <dbReference type="NCBI Taxonomy" id="6182"/>
    <lineage>
        <taxon>Eukaryota</taxon>
        <taxon>Metazoa</taxon>
        <taxon>Spiralia</taxon>
        <taxon>Lophotrochozoa</taxon>
        <taxon>Platyhelminthes</taxon>
        <taxon>Trematoda</taxon>
        <taxon>Digenea</taxon>
        <taxon>Strigeidida</taxon>
        <taxon>Schistosomatoidea</taxon>
        <taxon>Schistosomatidae</taxon>
        <taxon>Schistosoma</taxon>
    </lineage>
</organism>
<feature type="chain" id="PRO_5021380533" description="Saposin B-type domain-containing protein" evidence="2">
    <location>
        <begin position="20"/>
        <end position="163"/>
    </location>
</feature>
<sequence>MFIISILICLMMMFDSMFQINLSQRKLTSEQWNHLLKKPTFMNQDTLKTECTDLLQETSLNETFRIFYESFAKLAVDQNKSQMLSKVNLDICAECKMIVLLVKFILQISKVTYYINKFIDQLCVLTGPYSSECTYVAQNYAGILIDLVENTTSPKICQKFWTC</sequence>
<dbReference type="PROSITE" id="PS50015">
    <property type="entry name" value="SAP_B"/>
    <property type="match status" value="1"/>
</dbReference>
<comment type="caution">
    <text evidence="4">The sequence shown here is derived from an EMBL/GenBank/DDBJ whole genome shotgun (WGS) entry which is preliminary data.</text>
</comment>
<evidence type="ECO:0000259" key="3">
    <source>
        <dbReference type="PROSITE" id="PS50015"/>
    </source>
</evidence>
<keyword evidence="2" id="KW-0732">Signal</keyword>